<dbReference type="InterPro" id="IPR011032">
    <property type="entry name" value="GroES-like_sf"/>
</dbReference>
<evidence type="ECO:0000256" key="6">
    <source>
        <dbReference type="RuleBase" id="RU361277"/>
    </source>
</evidence>
<reference key="2">
    <citation type="journal article" date="2011" name="Extremophiles">
        <title>Genomic analyses of Acidianus hospitalis W1 a host for studying crenarchaeal virus and plasmid life cycles.</title>
        <authorList>
            <person name="You X.Y."/>
            <person name="Liu C."/>
            <person name="Wang S.Y."/>
            <person name="Jiang C.Y."/>
            <person name="Shah S.A."/>
            <person name="Prangishvili D."/>
            <person name="Liu S.J."/>
            <person name="Garrett R.A."/>
        </authorList>
    </citation>
    <scope>NUCLEOTIDE SEQUENCE</scope>
    <source>
        <strain>W1</strain>
    </source>
</reference>
<dbReference type="SMART" id="SM00829">
    <property type="entry name" value="PKS_ER"/>
    <property type="match status" value="1"/>
</dbReference>
<dbReference type="Gene3D" id="3.90.180.10">
    <property type="entry name" value="Medium-chain alcohol dehydrogenases, catalytic domain"/>
    <property type="match status" value="1"/>
</dbReference>
<keyword evidence="3 6" id="KW-0479">Metal-binding</keyword>
<dbReference type="PANTHER" id="PTHR42940">
    <property type="entry name" value="ALCOHOL DEHYDROGENASE 1-RELATED"/>
    <property type="match status" value="1"/>
</dbReference>
<dbReference type="PROSITE" id="PS01162">
    <property type="entry name" value="QOR_ZETA_CRYSTAL"/>
    <property type="match status" value="1"/>
</dbReference>
<protein>
    <submittedName>
        <fullName evidence="8">Alcohol dehydrogenases of MDR family</fullName>
    </submittedName>
</protein>
<dbReference type="GO" id="GO:0004022">
    <property type="term" value="F:alcohol dehydrogenase (NAD+) activity"/>
    <property type="evidence" value="ECO:0007669"/>
    <property type="project" value="TreeGrafter"/>
</dbReference>
<dbReference type="EMBL" id="CP002535">
    <property type="protein sequence ID" value="AEE95154.1"/>
    <property type="molecule type" value="Genomic_DNA"/>
</dbReference>
<evidence type="ECO:0000313" key="8">
    <source>
        <dbReference type="EMBL" id="AEE95154.1"/>
    </source>
</evidence>
<feature type="domain" description="Enoyl reductase (ER)" evidence="7">
    <location>
        <begin position="12"/>
        <end position="335"/>
    </location>
</feature>
<comment type="cofactor">
    <cofactor evidence="1 6">
        <name>Zn(2+)</name>
        <dbReference type="ChEBI" id="CHEBI:29105"/>
    </cofactor>
</comment>
<dbReference type="InterPro" id="IPR020843">
    <property type="entry name" value="ER"/>
</dbReference>
<reference evidence="8 9" key="1">
    <citation type="journal article" date="2011" name="Extremophiles">
        <title>Genomic analysis of Acidianus hospitalis W1 a host for studying crenarchaeal virus and plasmid life cycles.</title>
        <authorList>
            <person name="You X.Y."/>
            <person name="Liu C."/>
            <person name="Wang S.Y."/>
            <person name="Jiang C.Y."/>
            <person name="Shah S.A."/>
            <person name="Prangishvili D."/>
            <person name="She Q."/>
            <person name="Liu S.J."/>
            <person name="Garrett R.A."/>
        </authorList>
    </citation>
    <scope>NUCLEOTIDE SEQUENCE [LARGE SCALE GENOMIC DNA]</scope>
    <source>
        <strain evidence="8 9">W1</strain>
    </source>
</reference>
<dbReference type="InterPro" id="IPR013149">
    <property type="entry name" value="ADH-like_C"/>
</dbReference>
<dbReference type="AlphaFoldDB" id="F4B9K8"/>
<dbReference type="InterPro" id="IPR053496">
    <property type="entry name" value="Acryloyl-CoA_Reductase_Zn-ADH"/>
</dbReference>
<dbReference type="InterPro" id="IPR002364">
    <property type="entry name" value="Quin_OxRdtase/zeta-crystal_CS"/>
</dbReference>
<dbReference type="KEGG" id="aho:Ahos_2283"/>
<dbReference type="STRING" id="933801.Ahos_2283"/>
<evidence type="ECO:0000256" key="5">
    <source>
        <dbReference type="ARBA" id="ARBA00023002"/>
    </source>
</evidence>
<dbReference type="NCBIfam" id="NF010344">
    <property type="entry name" value="PRK13771.1"/>
    <property type="match status" value="1"/>
</dbReference>
<dbReference type="Proteomes" id="UP000008458">
    <property type="component" value="Chromosome"/>
</dbReference>
<evidence type="ECO:0000256" key="2">
    <source>
        <dbReference type="ARBA" id="ARBA00008072"/>
    </source>
</evidence>
<keyword evidence="9" id="KW-1185">Reference proteome</keyword>
<dbReference type="NCBIfam" id="NF041172">
    <property type="entry name" value="AcrlCoa_red_Thmprot"/>
    <property type="match status" value="1"/>
</dbReference>
<name>F4B9K8_ACIHW</name>
<proteinExistence type="inferred from homology"/>
<organism evidence="8 9">
    <name type="scientific">Acidianus hospitalis (strain W1)</name>
    <dbReference type="NCBI Taxonomy" id="933801"/>
    <lineage>
        <taxon>Archaea</taxon>
        <taxon>Thermoproteota</taxon>
        <taxon>Thermoprotei</taxon>
        <taxon>Sulfolobales</taxon>
        <taxon>Sulfolobaceae</taxon>
        <taxon>Acidianus</taxon>
    </lineage>
</organism>
<evidence type="ECO:0000256" key="3">
    <source>
        <dbReference type="ARBA" id="ARBA00022723"/>
    </source>
</evidence>
<dbReference type="SUPFAM" id="SSF51735">
    <property type="entry name" value="NAD(P)-binding Rossmann-fold domains"/>
    <property type="match status" value="1"/>
</dbReference>
<dbReference type="InterPro" id="IPR002328">
    <property type="entry name" value="ADH_Zn_CS"/>
</dbReference>
<gene>
    <name evidence="8" type="ordered locus">Ahos_2283</name>
</gene>
<evidence type="ECO:0000259" key="7">
    <source>
        <dbReference type="SMART" id="SM00829"/>
    </source>
</evidence>
<dbReference type="InterPro" id="IPR036291">
    <property type="entry name" value="NAD(P)-bd_dom_sf"/>
</dbReference>
<sequence length="337" mass="36621">MFKLMKAVVVIGHKQGYKVQEVPDPKPADDEVIIKVDRAALCYRDLLQLQGYYPRMKYPVILGHEVVGTIIQKGKKVEGFEEGDKVVSLLYAPDGTCEYCKQGEEAYCHSRLGYSEELDGFFAEYAKIKVTSLVKVPKGTPDEGAVLVPCVTGMIYRGLMRAHLKPGETVLVTGASGGVGIHAVQVAKALGAKVIGVTTSEEKAPFIKKFADHVIVGKKFAEEAKKISDVHVVIDTVGTPTFDESLKSLWMGGRIVQIGNVDPSQAYQLRLGYVILKDIQIIGHASATKKDVEGALKLTAEGKIQPIIAGTVGIDDIDKGYELLKDKNKIGKVLLKP</sequence>
<evidence type="ECO:0000256" key="1">
    <source>
        <dbReference type="ARBA" id="ARBA00001947"/>
    </source>
</evidence>
<keyword evidence="5" id="KW-0560">Oxidoreductase</keyword>
<dbReference type="HOGENOM" id="CLU_026673_11_0_2"/>
<dbReference type="InterPro" id="IPR013154">
    <property type="entry name" value="ADH-like_N"/>
</dbReference>
<dbReference type="PROSITE" id="PS00059">
    <property type="entry name" value="ADH_ZINC"/>
    <property type="match status" value="1"/>
</dbReference>
<dbReference type="Pfam" id="PF00107">
    <property type="entry name" value="ADH_zinc_N"/>
    <property type="match status" value="1"/>
</dbReference>
<dbReference type="eggNOG" id="arCOG01455">
    <property type="taxonomic scope" value="Archaea"/>
</dbReference>
<dbReference type="GO" id="GO:0005737">
    <property type="term" value="C:cytoplasm"/>
    <property type="evidence" value="ECO:0007669"/>
    <property type="project" value="TreeGrafter"/>
</dbReference>
<dbReference type="Pfam" id="PF08240">
    <property type="entry name" value="ADH_N"/>
    <property type="match status" value="1"/>
</dbReference>
<evidence type="ECO:0000313" key="9">
    <source>
        <dbReference type="Proteomes" id="UP000008458"/>
    </source>
</evidence>
<dbReference type="GO" id="GO:0008270">
    <property type="term" value="F:zinc ion binding"/>
    <property type="evidence" value="ECO:0007669"/>
    <property type="project" value="InterPro"/>
</dbReference>
<evidence type="ECO:0000256" key="4">
    <source>
        <dbReference type="ARBA" id="ARBA00022833"/>
    </source>
</evidence>
<accession>F4B9K8</accession>
<dbReference type="CDD" id="cd08259">
    <property type="entry name" value="Zn_ADH5"/>
    <property type="match status" value="1"/>
</dbReference>
<comment type="similarity">
    <text evidence="2 6">Belongs to the zinc-containing alcohol dehydrogenase family.</text>
</comment>
<dbReference type="SUPFAM" id="SSF50129">
    <property type="entry name" value="GroES-like"/>
    <property type="match status" value="1"/>
</dbReference>
<dbReference type="PANTHER" id="PTHR42940:SF8">
    <property type="entry name" value="VACUOLAR PROTEIN SORTING-ASSOCIATED PROTEIN 11"/>
    <property type="match status" value="1"/>
</dbReference>
<keyword evidence="4 6" id="KW-0862">Zinc</keyword>